<feature type="non-terminal residue" evidence="1">
    <location>
        <position position="1"/>
    </location>
</feature>
<accession>A0ABN7W6T0</accession>
<sequence length="169" mass="20074">TTSKPKTSQNIWNGLRYLKQQGRYQEARHEVIKIEVTKWADKKENKRHDKIAEDGNCIKRCKGCRQKNTKGEKCTIKVNRETENYELVVDCKKRLRAEIDDIKALIEVKKSRKRTEKSNIENRIYIPRIHRNQELIDQGVINEKGRKILSAIMNEWIKEKIKKWNSGSR</sequence>
<organism evidence="1 2">
    <name type="scientific">Gigaspora margarita</name>
    <dbReference type="NCBI Taxonomy" id="4874"/>
    <lineage>
        <taxon>Eukaryota</taxon>
        <taxon>Fungi</taxon>
        <taxon>Fungi incertae sedis</taxon>
        <taxon>Mucoromycota</taxon>
        <taxon>Glomeromycotina</taxon>
        <taxon>Glomeromycetes</taxon>
        <taxon>Diversisporales</taxon>
        <taxon>Gigasporaceae</taxon>
        <taxon>Gigaspora</taxon>
    </lineage>
</organism>
<evidence type="ECO:0000313" key="1">
    <source>
        <dbReference type="EMBL" id="CAG8817332.1"/>
    </source>
</evidence>
<proteinExistence type="predicted"/>
<dbReference type="EMBL" id="CAJVQB010031733">
    <property type="protein sequence ID" value="CAG8817332.1"/>
    <property type="molecule type" value="Genomic_DNA"/>
</dbReference>
<evidence type="ECO:0000313" key="2">
    <source>
        <dbReference type="Proteomes" id="UP000789901"/>
    </source>
</evidence>
<gene>
    <name evidence="1" type="ORF">GMARGA_LOCUS26779</name>
</gene>
<dbReference type="Proteomes" id="UP000789901">
    <property type="component" value="Unassembled WGS sequence"/>
</dbReference>
<comment type="caution">
    <text evidence="1">The sequence shown here is derived from an EMBL/GenBank/DDBJ whole genome shotgun (WGS) entry which is preliminary data.</text>
</comment>
<reference evidence="1 2" key="1">
    <citation type="submission" date="2021-06" db="EMBL/GenBank/DDBJ databases">
        <authorList>
            <person name="Kallberg Y."/>
            <person name="Tangrot J."/>
            <person name="Rosling A."/>
        </authorList>
    </citation>
    <scope>NUCLEOTIDE SEQUENCE [LARGE SCALE GENOMIC DNA]</scope>
    <source>
        <strain evidence="1 2">120-4 pot B 10/14</strain>
    </source>
</reference>
<name>A0ABN7W6T0_GIGMA</name>
<protein>
    <submittedName>
        <fullName evidence="1">8602_t:CDS:1</fullName>
    </submittedName>
</protein>
<keyword evidence="2" id="KW-1185">Reference proteome</keyword>